<reference evidence="4 5" key="1">
    <citation type="journal article" date="2013" name="Int. J. Syst. Evol. Microbiol.">
        <title>Marinicauda pacifica gen. nov., sp. nov., a prosthecate alphaproteobacterium of the family Hyphomonadaceae isolated from deep seawater.</title>
        <authorList>
            <person name="Zhang X.Y."/>
            <person name="Li G.W."/>
            <person name="Wang C.S."/>
            <person name="Zhang Y.J."/>
            <person name="Xu X.W."/>
            <person name="Li H."/>
            <person name="Liu A."/>
            <person name="Liu C."/>
            <person name="Xie B.B."/>
            <person name="Qin Q.L."/>
            <person name="Xu Z."/>
            <person name="Chen X.L."/>
            <person name="Zhou B.C."/>
            <person name="Zhang Y.Z."/>
        </authorList>
    </citation>
    <scope>NUCLEOTIDE SEQUENCE [LARGE SCALE GENOMIC DNA]</scope>
    <source>
        <strain evidence="4 5">P-1 km-3</strain>
    </source>
</reference>
<dbReference type="AlphaFoldDB" id="A0A4S2HB40"/>
<dbReference type="Gene3D" id="2.60.120.200">
    <property type="match status" value="1"/>
</dbReference>
<keyword evidence="4" id="KW-0378">Hydrolase</keyword>
<dbReference type="RefSeq" id="WP_135944864.1">
    <property type="nucleotide sequence ID" value="NZ_BMEI01000002.1"/>
</dbReference>
<dbReference type="InterPro" id="IPR013320">
    <property type="entry name" value="ConA-like_dom_sf"/>
</dbReference>
<dbReference type="Pfam" id="PF00722">
    <property type="entry name" value="Glyco_hydro_16"/>
    <property type="match status" value="1"/>
</dbReference>
<comment type="similarity">
    <text evidence="1">Belongs to the glycosyl hydrolase 16 family.</text>
</comment>
<evidence type="ECO:0000256" key="1">
    <source>
        <dbReference type="ARBA" id="ARBA00006865"/>
    </source>
</evidence>
<keyword evidence="5" id="KW-1185">Reference proteome</keyword>
<dbReference type="PANTHER" id="PTHR10963">
    <property type="entry name" value="GLYCOSYL HYDROLASE-RELATED"/>
    <property type="match status" value="1"/>
</dbReference>
<proteinExistence type="inferred from homology"/>
<dbReference type="PROSITE" id="PS51762">
    <property type="entry name" value="GH16_2"/>
    <property type="match status" value="1"/>
</dbReference>
<evidence type="ECO:0000313" key="5">
    <source>
        <dbReference type="Proteomes" id="UP000305451"/>
    </source>
</evidence>
<dbReference type="Proteomes" id="UP000305451">
    <property type="component" value="Unassembled WGS sequence"/>
</dbReference>
<name>A0A4S2HB40_9PROT</name>
<evidence type="ECO:0000256" key="2">
    <source>
        <dbReference type="SAM" id="SignalP"/>
    </source>
</evidence>
<dbReference type="GO" id="GO:0004553">
    <property type="term" value="F:hydrolase activity, hydrolyzing O-glycosyl compounds"/>
    <property type="evidence" value="ECO:0007669"/>
    <property type="project" value="InterPro"/>
</dbReference>
<dbReference type="SUPFAM" id="SSF49899">
    <property type="entry name" value="Concanavalin A-like lectins/glucanases"/>
    <property type="match status" value="1"/>
</dbReference>
<dbReference type="EMBL" id="SRXV01000002">
    <property type="protein sequence ID" value="TGY93147.1"/>
    <property type="molecule type" value="Genomic_DNA"/>
</dbReference>
<gene>
    <name evidence="4" type="ORF">E5162_08785</name>
</gene>
<feature type="domain" description="GH16" evidence="3">
    <location>
        <begin position="16"/>
        <end position="264"/>
    </location>
</feature>
<protein>
    <submittedName>
        <fullName evidence="4">Glycosyl hydrolase family protein</fullName>
    </submittedName>
</protein>
<dbReference type="OrthoDB" id="9809583at2"/>
<evidence type="ECO:0000259" key="3">
    <source>
        <dbReference type="PROSITE" id="PS51762"/>
    </source>
</evidence>
<dbReference type="CDD" id="cd00413">
    <property type="entry name" value="Glyco_hydrolase_16"/>
    <property type="match status" value="1"/>
</dbReference>
<evidence type="ECO:0000313" key="4">
    <source>
        <dbReference type="EMBL" id="TGY93147.1"/>
    </source>
</evidence>
<dbReference type="GO" id="GO:0005975">
    <property type="term" value="P:carbohydrate metabolic process"/>
    <property type="evidence" value="ECO:0007669"/>
    <property type="project" value="InterPro"/>
</dbReference>
<dbReference type="InterPro" id="IPR050546">
    <property type="entry name" value="Glycosyl_Hydrlase_16"/>
</dbReference>
<organism evidence="4 5">
    <name type="scientific">Marinicauda pacifica</name>
    <dbReference type="NCBI Taxonomy" id="1133559"/>
    <lineage>
        <taxon>Bacteria</taxon>
        <taxon>Pseudomonadati</taxon>
        <taxon>Pseudomonadota</taxon>
        <taxon>Alphaproteobacteria</taxon>
        <taxon>Maricaulales</taxon>
        <taxon>Maricaulaceae</taxon>
        <taxon>Marinicauda</taxon>
    </lineage>
</organism>
<accession>A0A4S2HB40</accession>
<sequence length="264" mass="28884">MAPLAHLIAAGLALSPAPAASPAPAGLEDAGAAWTLVFEDRFEGETLDPAVWAIESGAPGHITSSRWPENVEVRDGLLHLVTRQEARDSSDNEARSWTTGHVWTHRTFGDGVFEARLKLAPQAGLNNAFWLFPARHPAFSDLGPGETACEIDVIEATHPARMTYNLHVFTAGTQEVARDIYRLTNPWSAPEPNSARFMVLSIERDGETLIWRRDGHVVRRAEAPCAGPLTVRLSTATASWLDTPDDALDGTAMQIDYVRVWETE</sequence>
<feature type="chain" id="PRO_5020957172" evidence="2">
    <location>
        <begin position="20"/>
        <end position="264"/>
    </location>
</feature>
<dbReference type="PANTHER" id="PTHR10963:SF55">
    <property type="entry name" value="GLYCOSIDE HYDROLASE FAMILY 16 PROTEIN"/>
    <property type="match status" value="1"/>
</dbReference>
<dbReference type="InterPro" id="IPR000757">
    <property type="entry name" value="Beta-glucanase-like"/>
</dbReference>
<comment type="caution">
    <text evidence="4">The sequence shown here is derived from an EMBL/GenBank/DDBJ whole genome shotgun (WGS) entry which is preliminary data.</text>
</comment>
<feature type="signal peptide" evidence="2">
    <location>
        <begin position="1"/>
        <end position="19"/>
    </location>
</feature>
<keyword evidence="2" id="KW-0732">Signal</keyword>